<dbReference type="PANTHER" id="PTHR10562">
    <property type="entry name" value="SMALL UBIQUITIN-RELATED MODIFIER"/>
    <property type="match status" value="1"/>
</dbReference>
<dbReference type="Proteomes" id="UP001212997">
    <property type="component" value="Unassembled WGS sequence"/>
</dbReference>
<evidence type="ECO:0000313" key="3">
    <source>
        <dbReference type="Proteomes" id="UP001212997"/>
    </source>
</evidence>
<dbReference type="CDD" id="cd01763">
    <property type="entry name" value="Ubl_SUMO_like"/>
    <property type="match status" value="1"/>
</dbReference>
<keyword evidence="3" id="KW-1185">Reference proteome</keyword>
<evidence type="ECO:0000259" key="1">
    <source>
        <dbReference type="PROSITE" id="PS50053"/>
    </source>
</evidence>
<accession>A0AAD5V6H5</accession>
<proteinExistence type="predicted"/>
<sequence length="562" mass="62846">MLPTELVENVVLSLPLPEIVKWRQLSHFSKRFIDNTSAIQYRIAVLAHDIDIFDVKIGPMVDKLRELRLYLIAQNTLRVNSALAPSVSFADLGTNPTWKMLKNGLVMVTDKSTSVTTVFQFSSPSRGIPFREWKLDSSDSPIISIDPSQDLLVLVFKTSESLKIRITSLSSGGKHPLSNITEKDIFIDALESSDLEARIVGDEVLIDSTVDDEDWGVEFAHIVISWKTGRIRTRFRIENAISCVLLDTDYFLFLSHYRSEDGFRSLKLSVVDMAADTPSRVHFLLPNFVNCSDCEDYYITASLETGSKLPLIPRPGSFPGTLGSQSEIHDNLIALGISFNLGSIDEDCLVLISSFQLSQQIAELQEISSAPNDTGSSWSDWGPSCTAFFPGHVQGTPKNGRYSVEGTRYIGWHSDVDVDKVVMYDFNRFGVEHDKVPESDRGKTFCARDRVWSRDDEAHETREVAVPLACLGLVGMAEAGEDVKPKLNITVEFEKQACTVKVKATTPFRKIFEAAGKRFNKEANTFKFFYDGRRLRPEETPADHDMEDGDVIDAHLEQLGGL</sequence>
<dbReference type="InterPro" id="IPR022617">
    <property type="entry name" value="Rad60/SUMO-like_dom"/>
</dbReference>
<comment type="caution">
    <text evidence="2">The sequence shown here is derived from an EMBL/GenBank/DDBJ whole genome shotgun (WGS) entry which is preliminary data.</text>
</comment>
<gene>
    <name evidence="2" type="ORF">NLI96_g4501</name>
</gene>
<evidence type="ECO:0000313" key="2">
    <source>
        <dbReference type="EMBL" id="KAJ3486099.1"/>
    </source>
</evidence>
<dbReference type="InterPro" id="IPR000626">
    <property type="entry name" value="Ubiquitin-like_dom"/>
</dbReference>
<dbReference type="Gene3D" id="3.10.20.90">
    <property type="entry name" value="Phosphatidylinositol 3-kinase Catalytic Subunit, Chain A, domain 1"/>
    <property type="match status" value="1"/>
</dbReference>
<protein>
    <recommendedName>
        <fullName evidence="1">Ubiquitin-like domain-containing protein</fullName>
    </recommendedName>
</protein>
<dbReference type="PROSITE" id="PS50053">
    <property type="entry name" value="UBIQUITIN_2"/>
    <property type="match status" value="1"/>
</dbReference>
<organism evidence="2 3">
    <name type="scientific">Meripilus lineatus</name>
    <dbReference type="NCBI Taxonomy" id="2056292"/>
    <lineage>
        <taxon>Eukaryota</taxon>
        <taxon>Fungi</taxon>
        <taxon>Dikarya</taxon>
        <taxon>Basidiomycota</taxon>
        <taxon>Agaricomycotina</taxon>
        <taxon>Agaricomycetes</taxon>
        <taxon>Polyporales</taxon>
        <taxon>Meripilaceae</taxon>
        <taxon>Meripilus</taxon>
    </lineage>
</organism>
<dbReference type="EMBL" id="JANAWD010000132">
    <property type="protein sequence ID" value="KAJ3486099.1"/>
    <property type="molecule type" value="Genomic_DNA"/>
</dbReference>
<dbReference type="InterPro" id="IPR029071">
    <property type="entry name" value="Ubiquitin-like_domsf"/>
</dbReference>
<dbReference type="AlphaFoldDB" id="A0AAD5V6H5"/>
<dbReference type="SMART" id="SM00213">
    <property type="entry name" value="UBQ"/>
    <property type="match status" value="1"/>
</dbReference>
<dbReference type="SUPFAM" id="SSF54236">
    <property type="entry name" value="Ubiquitin-like"/>
    <property type="match status" value="1"/>
</dbReference>
<feature type="domain" description="Ubiquitin-like" evidence="1">
    <location>
        <begin position="487"/>
        <end position="561"/>
    </location>
</feature>
<reference evidence="2" key="1">
    <citation type="submission" date="2022-07" db="EMBL/GenBank/DDBJ databases">
        <title>Genome Sequence of Physisporinus lineatus.</title>
        <authorList>
            <person name="Buettner E."/>
        </authorList>
    </citation>
    <scope>NUCLEOTIDE SEQUENCE</scope>
    <source>
        <strain evidence="2">VT162</strain>
    </source>
</reference>
<name>A0AAD5V6H5_9APHY</name>
<dbReference type="Pfam" id="PF11976">
    <property type="entry name" value="Rad60-SLD"/>
    <property type="match status" value="1"/>
</dbReference>